<dbReference type="InterPro" id="IPR046796">
    <property type="entry name" value="Transposase_32_dom"/>
</dbReference>
<feature type="domain" description="Putative plant transposon protein" evidence="2">
    <location>
        <begin position="331"/>
        <end position="500"/>
    </location>
</feature>
<evidence type="ECO:0000313" key="4">
    <source>
        <dbReference type="Proteomes" id="UP000321393"/>
    </source>
</evidence>
<dbReference type="Proteomes" id="UP000321393">
    <property type="component" value="Unassembled WGS sequence"/>
</dbReference>
<dbReference type="EMBL" id="SSTE01022745">
    <property type="protein sequence ID" value="KAA0031748.1"/>
    <property type="molecule type" value="Genomic_DNA"/>
</dbReference>
<protein>
    <recommendedName>
        <fullName evidence="2">Putative plant transposon protein domain-containing protein</fullName>
    </recommendedName>
</protein>
<evidence type="ECO:0000313" key="3">
    <source>
        <dbReference type="EMBL" id="KAA0031748.1"/>
    </source>
</evidence>
<name>A0A5A7SM94_CUCMM</name>
<evidence type="ECO:0000256" key="1">
    <source>
        <dbReference type="SAM" id="MobiDB-lite"/>
    </source>
</evidence>
<accession>A0A5A7SM94</accession>
<dbReference type="AlphaFoldDB" id="A0A5A7SM94"/>
<organism evidence="3 4">
    <name type="scientific">Cucumis melo var. makuwa</name>
    <name type="common">Oriental melon</name>
    <dbReference type="NCBI Taxonomy" id="1194695"/>
    <lineage>
        <taxon>Eukaryota</taxon>
        <taxon>Viridiplantae</taxon>
        <taxon>Streptophyta</taxon>
        <taxon>Embryophyta</taxon>
        <taxon>Tracheophyta</taxon>
        <taxon>Spermatophyta</taxon>
        <taxon>Magnoliopsida</taxon>
        <taxon>eudicotyledons</taxon>
        <taxon>Gunneridae</taxon>
        <taxon>Pentapetalae</taxon>
        <taxon>rosids</taxon>
        <taxon>fabids</taxon>
        <taxon>Cucurbitales</taxon>
        <taxon>Cucurbitaceae</taxon>
        <taxon>Benincaseae</taxon>
        <taxon>Cucumis</taxon>
    </lineage>
</organism>
<sequence length="590" mass="66177">MVMETINVVINDSERTYKQTDDDDVLAPKVTMGSETTSVDIPKADTGINSLDESSKSIPKEVSAEETELFYHHMLGRIIHRALLLEIPQLELPLERRISCQVYHAWRTNARLSFQKRFATKTVPTFVRKILRVHDDVVAKSAAKGVETAPSVSKTHILNMDSDEQYDVPLARLLKKGFVLNVASTKSVNPIISARSQESSSSEDVFIPTPGLYHASDQEPSPSQHSPPIRNDVPTVETPIDDENVDPTNTDATNIVEPDVYDDFQLETQQSPGVSRPKGKKFQQNRRNITTKTGRKKIPLNIPSVPIDGISFHLEENVQRWKYVVWRRIVDETISNVESFYSQLIREFIVNLSSDFNDPSSPDYQTVHIRGLKFKISLAVINEFLGNNIEPDCSPSNPSNEVLVFVLSGGTLSSWPVNGISAVTLSVKYVILHKIGIANWFTSSHASSVSIALRTFLYQICNDDTVDTCSFIYNQLLRHVGTFGVKIPIALPWFFFVLLLHLNAAVLTTTDALELEPKILSLSYRLFQGSHVPDIEHDMRPSRTPGMFDTDDWDESADGFFVNRDLASKIVNTFTVESRALSDSINLLTE</sequence>
<feature type="region of interest" description="Disordered" evidence="1">
    <location>
        <begin position="269"/>
        <end position="289"/>
    </location>
</feature>
<comment type="caution">
    <text evidence="3">The sequence shown here is derived from an EMBL/GenBank/DDBJ whole genome shotgun (WGS) entry which is preliminary data.</text>
</comment>
<feature type="region of interest" description="Disordered" evidence="1">
    <location>
        <begin position="193"/>
        <end position="254"/>
    </location>
</feature>
<reference evidence="3 4" key="1">
    <citation type="submission" date="2019-08" db="EMBL/GenBank/DDBJ databases">
        <title>Draft genome sequences of two oriental melons (Cucumis melo L. var makuwa).</title>
        <authorList>
            <person name="Kwon S.-Y."/>
        </authorList>
    </citation>
    <scope>NUCLEOTIDE SEQUENCE [LARGE SCALE GENOMIC DNA]</scope>
    <source>
        <strain evidence="4">cv. SW 3</strain>
        <tissue evidence="3">Leaf</tissue>
    </source>
</reference>
<feature type="compositionally biased region" description="Low complexity" evidence="1">
    <location>
        <begin position="193"/>
        <end position="202"/>
    </location>
</feature>
<proteinExistence type="predicted"/>
<evidence type="ECO:0000259" key="2">
    <source>
        <dbReference type="Pfam" id="PF20167"/>
    </source>
</evidence>
<dbReference type="Pfam" id="PF20167">
    <property type="entry name" value="Transposase_32"/>
    <property type="match status" value="1"/>
</dbReference>
<gene>
    <name evidence="3" type="ORF">E6C27_scaffold506G00110</name>
</gene>